<sequence>MAIYQGPAVLVTDEGSEITIGADLRSRTDGCKEWMGRLLIQGEHWDALKNKTGGYRLRLPSGKEEAFLRTQTNDRPQAAGSPFFYNIVGNGDAPF</sequence>
<evidence type="ECO:0000313" key="1">
    <source>
        <dbReference type="EMBL" id="WUX41914.1"/>
    </source>
</evidence>
<protein>
    <recommendedName>
        <fullName evidence="3">DUF4873 domain-containing protein</fullName>
    </recommendedName>
</protein>
<dbReference type="RefSeq" id="WP_329360003.1">
    <property type="nucleotide sequence ID" value="NZ_CP109490.1"/>
</dbReference>
<dbReference type="Proteomes" id="UP001431926">
    <property type="component" value="Chromosome"/>
</dbReference>
<dbReference type="EMBL" id="CP109491">
    <property type="protein sequence ID" value="WUX41914.1"/>
    <property type="molecule type" value="Genomic_DNA"/>
</dbReference>
<name>A0ABZ1ZX64_STRAQ</name>
<evidence type="ECO:0000313" key="2">
    <source>
        <dbReference type="Proteomes" id="UP001431926"/>
    </source>
</evidence>
<proteinExistence type="predicted"/>
<accession>A0ABZ1ZX64</accession>
<reference evidence="1" key="1">
    <citation type="submission" date="2022-10" db="EMBL/GenBank/DDBJ databases">
        <title>The complete genomes of actinobacterial strains from the NBC collection.</title>
        <authorList>
            <person name="Joergensen T.S."/>
            <person name="Alvarez Arevalo M."/>
            <person name="Sterndorff E.B."/>
            <person name="Faurdal D."/>
            <person name="Vuksanovic O."/>
            <person name="Mourched A.-S."/>
            <person name="Charusanti P."/>
            <person name="Shaw S."/>
            <person name="Blin K."/>
            <person name="Weber T."/>
        </authorList>
    </citation>
    <scope>NUCLEOTIDE SEQUENCE</scope>
    <source>
        <strain evidence="1">NBC_01436</strain>
    </source>
</reference>
<evidence type="ECO:0008006" key="3">
    <source>
        <dbReference type="Google" id="ProtNLM"/>
    </source>
</evidence>
<organism evidence="1 2">
    <name type="scientific">Streptomyces anulatus</name>
    <name type="common">Streptomyces chrysomallus</name>
    <dbReference type="NCBI Taxonomy" id="1892"/>
    <lineage>
        <taxon>Bacteria</taxon>
        <taxon>Bacillati</taxon>
        <taxon>Actinomycetota</taxon>
        <taxon>Actinomycetes</taxon>
        <taxon>Kitasatosporales</taxon>
        <taxon>Streptomycetaceae</taxon>
        <taxon>Streptomyces</taxon>
    </lineage>
</organism>
<gene>
    <name evidence="1" type="ORF">OG367_39390</name>
</gene>
<keyword evidence="2" id="KW-1185">Reference proteome</keyword>